<gene>
    <name evidence="1" type="ORF">C943_03559</name>
</gene>
<organism evidence="1 2">
    <name type="scientific">Mariniradius saccharolyticus AK6</name>
    <dbReference type="NCBI Taxonomy" id="1239962"/>
    <lineage>
        <taxon>Bacteria</taxon>
        <taxon>Pseudomonadati</taxon>
        <taxon>Bacteroidota</taxon>
        <taxon>Cytophagia</taxon>
        <taxon>Cytophagales</taxon>
        <taxon>Cyclobacteriaceae</taxon>
        <taxon>Mariniradius</taxon>
    </lineage>
</organism>
<keyword evidence="2" id="KW-1185">Reference proteome</keyword>
<dbReference type="eggNOG" id="ENOG5033JH3">
    <property type="taxonomic scope" value="Bacteria"/>
</dbReference>
<sequence length="204" mass="21797">MLFDEGSTRQEDAGMKVTVENTSPAISALTDAAGKFQLPNVSFGNHVLVYEKTGYGTFKKKVTDHKAASTPITDTPSLGKGSTTTVTAVELGVTGGNLVTAVTTSPAGNSSNRRYIRYFFSDTPDVSNTNYKGFSPTYIVQDAPYSKTFTPAELTSFGVSATGTLHVRVYGDSFFTNDYVDPVSNKRVFPNLNATTVASKSVTL</sequence>
<dbReference type="EMBL" id="AMZY02000006">
    <property type="protein sequence ID" value="EMS34340.1"/>
    <property type="molecule type" value="Genomic_DNA"/>
</dbReference>
<dbReference type="SUPFAM" id="SSF49464">
    <property type="entry name" value="Carboxypeptidase regulatory domain-like"/>
    <property type="match status" value="1"/>
</dbReference>
<accession>M7XA99</accession>
<dbReference type="AlphaFoldDB" id="M7XA99"/>
<dbReference type="STRING" id="1239962.C943_03559"/>
<name>M7XA99_9BACT</name>
<evidence type="ECO:0000313" key="2">
    <source>
        <dbReference type="Proteomes" id="UP000010953"/>
    </source>
</evidence>
<comment type="caution">
    <text evidence="1">The sequence shown here is derived from an EMBL/GenBank/DDBJ whole genome shotgun (WGS) entry which is preliminary data.</text>
</comment>
<dbReference type="InParanoid" id="M7XA99"/>
<dbReference type="Proteomes" id="UP000010953">
    <property type="component" value="Unassembled WGS sequence"/>
</dbReference>
<protein>
    <submittedName>
        <fullName evidence="1">Uncharacterized protein</fullName>
    </submittedName>
</protein>
<dbReference type="InterPro" id="IPR008969">
    <property type="entry name" value="CarboxyPept-like_regulatory"/>
</dbReference>
<evidence type="ECO:0000313" key="1">
    <source>
        <dbReference type="EMBL" id="EMS34340.1"/>
    </source>
</evidence>
<proteinExistence type="predicted"/>
<reference evidence="1" key="1">
    <citation type="submission" date="2013-01" db="EMBL/GenBank/DDBJ databases">
        <title>Genome assembly of Mariniradius saccharolyticus AK6.</title>
        <authorList>
            <person name="Vaidya B."/>
            <person name="Khatri I."/>
            <person name="Tanuku N.R.S."/>
            <person name="Subramanian S."/>
            <person name="Pinnaka A."/>
        </authorList>
    </citation>
    <scope>NUCLEOTIDE SEQUENCE [LARGE SCALE GENOMIC DNA]</scope>
    <source>
        <strain evidence="1">AK6</strain>
    </source>
</reference>
<dbReference type="Gene3D" id="2.60.40.1120">
    <property type="entry name" value="Carboxypeptidase-like, regulatory domain"/>
    <property type="match status" value="1"/>
</dbReference>